<sequence>MEMCSSSFASLGTRYSATAASVSRSPKTRQATRFDFRTCLVRRLAHSSSRNHAYVCFKAVRVTRLSNEGELGSISGEVSPRLFHAGILTDVAIGWCVFSGYSRLQHPCIPSLLQQRVPFEGRRSSHGSRIGGIPYFNGIVYRLAHKSGTSELWSRRLVYLDTPEAIEGKEEVDSLSIRGHCLCPPRPLPPLVAFPDLYKNQTIATLIYPSTQFSRTRADIFGGPDPWTRLGDVSDRSGPSSVGLLLQTNARLHIACQITFKNLPRFFIRSCVGHIRRLLGINLRTQDYRARLTVRNDGSYVRGRSREIWSRFCLFSRPSAKTLPSNSLCLTTVSHQGEPGSIPGRVTTVNTVCDKAREFNAKTLPSNSLCLTTVSHQGEPGSIPGRVTPGFSQVEIVPLFGRFSRDLPFPPLFHSSVSPYSPHFTLVGSQDTDVKSCQISSLTHSPSWEESRRLPPLSFTTMSTTHRRSCMPSHAVVTVLAAIGQISLRQLCNVYMCSEPMEANDGEYGAAREMQGQGKWEIPEKIPPTSSIVRQDS</sequence>
<feature type="compositionally biased region" description="Polar residues" evidence="1">
    <location>
        <begin position="528"/>
        <end position="537"/>
    </location>
</feature>
<keyword evidence="3" id="KW-1185">Reference proteome</keyword>
<gene>
    <name evidence="2" type="ORF">PR048_008272</name>
</gene>
<evidence type="ECO:0000313" key="3">
    <source>
        <dbReference type="Proteomes" id="UP001159363"/>
    </source>
</evidence>
<evidence type="ECO:0000256" key="1">
    <source>
        <dbReference type="SAM" id="MobiDB-lite"/>
    </source>
</evidence>
<reference evidence="2 3" key="1">
    <citation type="submission" date="2023-02" db="EMBL/GenBank/DDBJ databases">
        <title>LHISI_Scaffold_Assembly.</title>
        <authorList>
            <person name="Stuart O.P."/>
            <person name="Cleave R."/>
            <person name="Magrath M.J.L."/>
            <person name="Mikheyev A.S."/>
        </authorList>
    </citation>
    <scope>NUCLEOTIDE SEQUENCE [LARGE SCALE GENOMIC DNA]</scope>
    <source>
        <strain evidence="2">Daus_M_001</strain>
        <tissue evidence="2">Leg muscle</tissue>
    </source>
</reference>
<evidence type="ECO:0000313" key="2">
    <source>
        <dbReference type="EMBL" id="KAJ8888780.1"/>
    </source>
</evidence>
<accession>A0ABQ9HWM5</accession>
<comment type="caution">
    <text evidence="2">The sequence shown here is derived from an EMBL/GenBank/DDBJ whole genome shotgun (WGS) entry which is preliminary data.</text>
</comment>
<proteinExistence type="predicted"/>
<dbReference type="Proteomes" id="UP001159363">
    <property type="component" value="Chromosome 3"/>
</dbReference>
<organism evidence="2 3">
    <name type="scientific">Dryococelus australis</name>
    <dbReference type="NCBI Taxonomy" id="614101"/>
    <lineage>
        <taxon>Eukaryota</taxon>
        <taxon>Metazoa</taxon>
        <taxon>Ecdysozoa</taxon>
        <taxon>Arthropoda</taxon>
        <taxon>Hexapoda</taxon>
        <taxon>Insecta</taxon>
        <taxon>Pterygota</taxon>
        <taxon>Neoptera</taxon>
        <taxon>Polyneoptera</taxon>
        <taxon>Phasmatodea</taxon>
        <taxon>Verophasmatodea</taxon>
        <taxon>Anareolatae</taxon>
        <taxon>Phasmatidae</taxon>
        <taxon>Eurycanthinae</taxon>
        <taxon>Dryococelus</taxon>
    </lineage>
</organism>
<dbReference type="EMBL" id="JARBHB010000003">
    <property type="protein sequence ID" value="KAJ8888780.1"/>
    <property type="molecule type" value="Genomic_DNA"/>
</dbReference>
<feature type="region of interest" description="Disordered" evidence="1">
    <location>
        <begin position="514"/>
        <end position="537"/>
    </location>
</feature>
<protein>
    <submittedName>
        <fullName evidence="2">Uncharacterized protein</fullName>
    </submittedName>
</protein>
<name>A0ABQ9HWM5_9NEOP</name>